<feature type="disulfide bond" evidence="8">
    <location>
        <begin position="1493"/>
        <end position="1506"/>
    </location>
</feature>
<feature type="transmembrane region" description="Helical" evidence="10">
    <location>
        <begin position="1174"/>
        <end position="1195"/>
    </location>
</feature>
<evidence type="ECO:0000256" key="1">
    <source>
        <dbReference type="ARBA" id="ARBA00004141"/>
    </source>
</evidence>
<evidence type="ECO:0000256" key="6">
    <source>
        <dbReference type="ARBA" id="ARBA00023136"/>
    </source>
</evidence>
<feature type="transmembrane region" description="Helical" evidence="10">
    <location>
        <begin position="1676"/>
        <end position="1697"/>
    </location>
</feature>
<comment type="subcellular location">
    <subcellularLocation>
        <location evidence="1">Membrane</location>
        <topology evidence="1">Multi-pass membrane protein</topology>
    </subcellularLocation>
</comment>
<keyword evidence="7" id="KW-0325">Glycoprotein</keyword>
<protein>
    <recommendedName>
        <fullName evidence="11">PLAT domain-containing protein</fullName>
    </recommendedName>
</protein>
<feature type="domain" description="PLAT" evidence="11">
    <location>
        <begin position="1008"/>
        <end position="1127"/>
    </location>
</feature>
<dbReference type="Pfam" id="PF20519">
    <property type="entry name" value="Polycystin_dom"/>
    <property type="match status" value="1"/>
</dbReference>
<keyword evidence="6 10" id="KW-0472">Membrane</keyword>
<dbReference type="InterPro" id="IPR001024">
    <property type="entry name" value="PLAT/LH2_dom"/>
</dbReference>
<feature type="transmembrane region" description="Helical" evidence="10">
    <location>
        <begin position="1642"/>
        <end position="1664"/>
    </location>
</feature>
<accession>A0AAW1VJA1</accession>
<evidence type="ECO:0000256" key="7">
    <source>
        <dbReference type="ARBA" id="ARBA00023180"/>
    </source>
</evidence>
<dbReference type="Pfam" id="PF01477">
    <property type="entry name" value="PLAT"/>
    <property type="match status" value="1"/>
</dbReference>
<dbReference type="Pfam" id="PF02010">
    <property type="entry name" value="REJ"/>
    <property type="match status" value="1"/>
</dbReference>
<feature type="transmembrane region" description="Helical" evidence="10">
    <location>
        <begin position="965"/>
        <end position="986"/>
    </location>
</feature>
<comment type="similarity">
    <text evidence="2">Belongs to the polycystin family.</text>
</comment>
<dbReference type="InterPro" id="IPR002859">
    <property type="entry name" value="PKD/REJ-like"/>
</dbReference>
<evidence type="ECO:0000256" key="4">
    <source>
        <dbReference type="ARBA" id="ARBA00022729"/>
    </source>
</evidence>
<evidence type="ECO:0000259" key="11">
    <source>
        <dbReference type="PROSITE" id="PS50095"/>
    </source>
</evidence>
<gene>
    <name evidence="12" type="ORF">WA026_022556</name>
</gene>
<dbReference type="PRINTS" id="PR01433">
    <property type="entry name" value="POLYCYSTIN2"/>
</dbReference>
<organism evidence="12 13">
    <name type="scientific">Henosepilachna vigintioctopunctata</name>
    <dbReference type="NCBI Taxonomy" id="420089"/>
    <lineage>
        <taxon>Eukaryota</taxon>
        <taxon>Metazoa</taxon>
        <taxon>Ecdysozoa</taxon>
        <taxon>Arthropoda</taxon>
        <taxon>Hexapoda</taxon>
        <taxon>Insecta</taxon>
        <taxon>Pterygota</taxon>
        <taxon>Neoptera</taxon>
        <taxon>Endopterygota</taxon>
        <taxon>Coleoptera</taxon>
        <taxon>Polyphaga</taxon>
        <taxon>Cucujiformia</taxon>
        <taxon>Coccinelloidea</taxon>
        <taxon>Coccinellidae</taxon>
        <taxon>Epilachninae</taxon>
        <taxon>Epilachnini</taxon>
        <taxon>Henosepilachna</taxon>
    </lineage>
</organism>
<dbReference type="Gene3D" id="2.60.60.20">
    <property type="entry name" value="PLAT/LH2 domain"/>
    <property type="match status" value="1"/>
</dbReference>
<dbReference type="InterPro" id="IPR051223">
    <property type="entry name" value="Polycystin"/>
</dbReference>
<evidence type="ECO:0000256" key="10">
    <source>
        <dbReference type="SAM" id="Phobius"/>
    </source>
</evidence>
<dbReference type="Pfam" id="PF08016">
    <property type="entry name" value="PKD_channel"/>
    <property type="match status" value="1"/>
</dbReference>
<dbReference type="SUPFAM" id="SSF49723">
    <property type="entry name" value="Lipase/lipooxygenase domain (PLAT/LH2 domain)"/>
    <property type="match status" value="1"/>
</dbReference>
<feature type="transmembrane region" description="Helical" evidence="10">
    <location>
        <begin position="1296"/>
        <end position="1319"/>
    </location>
</feature>
<evidence type="ECO:0000256" key="9">
    <source>
        <dbReference type="PROSITE-ProRule" id="PRU00152"/>
    </source>
</evidence>
<dbReference type="SMART" id="SM00308">
    <property type="entry name" value="LH2"/>
    <property type="match status" value="1"/>
</dbReference>
<dbReference type="InterPro" id="IPR013122">
    <property type="entry name" value="PKD1_2_channel"/>
</dbReference>
<evidence type="ECO:0000313" key="12">
    <source>
        <dbReference type="EMBL" id="KAK9892877.1"/>
    </source>
</evidence>
<dbReference type="GO" id="GO:0005509">
    <property type="term" value="F:calcium ion binding"/>
    <property type="evidence" value="ECO:0007669"/>
    <property type="project" value="InterPro"/>
</dbReference>
<dbReference type="InterPro" id="IPR036392">
    <property type="entry name" value="PLAT/LH2_dom_sf"/>
</dbReference>
<evidence type="ECO:0000256" key="5">
    <source>
        <dbReference type="ARBA" id="ARBA00022989"/>
    </source>
</evidence>
<evidence type="ECO:0000313" key="13">
    <source>
        <dbReference type="Proteomes" id="UP001431783"/>
    </source>
</evidence>
<dbReference type="InterPro" id="IPR003915">
    <property type="entry name" value="PKD_2"/>
</dbReference>
<name>A0AAW1VJA1_9CUCU</name>
<comment type="caution">
    <text evidence="9">Lacks conserved residue(s) required for the propagation of feature annotation.</text>
</comment>
<dbReference type="EMBL" id="JARQZJ010000140">
    <property type="protein sequence ID" value="KAK9892877.1"/>
    <property type="molecule type" value="Genomic_DNA"/>
</dbReference>
<evidence type="ECO:0000256" key="8">
    <source>
        <dbReference type="PIRSR" id="PIRSR603915-2"/>
    </source>
</evidence>
<feature type="transmembrane region" description="Helical" evidence="10">
    <location>
        <begin position="1729"/>
        <end position="1750"/>
    </location>
</feature>
<feature type="transmembrane region" description="Helical" evidence="10">
    <location>
        <begin position="1831"/>
        <end position="1859"/>
    </location>
</feature>
<feature type="transmembrane region" description="Helical" evidence="10">
    <location>
        <begin position="1762"/>
        <end position="1792"/>
    </location>
</feature>
<keyword evidence="5 10" id="KW-1133">Transmembrane helix</keyword>
<evidence type="ECO:0000256" key="2">
    <source>
        <dbReference type="ARBA" id="ARBA00007200"/>
    </source>
</evidence>
<evidence type="ECO:0000256" key="3">
    <source>
        <dbReference type="ARBA" id="ARBA00022692"/>
    </source>
</evidence>
<reference evidence="12 13" key="1">
    <citation type="submission" date="2023-03" db="EMBL/GenBank/DDBJ databases">
        <title>Genome insight into feeding habits of ladybird beetles.</title>
        <authorList>
            <person name="Li H.-S."/>
            <person name="Huang Y.-H."/>
            <person name="Pang H."/>
        </authorList>
    </citation>
    <scope>NUCLEOTIDE SEQUENCE [LARGE SCALE GENOMIC DNA]</scope>
    <source>
        <strain evidence="12">SYSU_2023b</strain>
        <tissue evidence="12">Whole body</tissue>
    </source>
</reference>
<comment type="caution">
    <text evidence="12">The sequence shown here is derived from an EMBL/GenBank/DDBJ whole genome shotgun (WGS) entry which is preliminary data.</text>
</comment>
<dbReference type="PANTHER" id="PTHR10877:SF183">
    <property type="entry name" value="AT14535P-RELATED"/>
    <property type="match status" value="1"/>
</dbReference>
<sequence>MVKIKYENMDFREINLVLGLLVVLLSYVSLDDSITSISPELINLAPDEGMKYAKGVPCKIFDLEIDDCGLKVSRLGKMRIRASFKKQCNLRDHYFMFHFGFDGKYSLSVKTKDNIVTIDDMKRVLNEQGLTLSPGSHFIHAEMFATSLRLVQMHIKSDQCTFFVITENATATLGRINRNVEEGHSFKVDASKSVNNDLEKKNVGLEYRWNCTDNINYCKGRMLGTKSSVTVQKQFAKLGATLRFTVEVRTAISHWKSAVQIITVNSSRPFAINCIRYCGEEPNFLNPVTGAMMVANCQFNCKKYDKKEVQGLWRYTDRKRKESNLTGFALGPKFIVSIIASSRLKVIAYYGNDKKNIIGEQDFSSYPIPRLENCKVIPVHTKFHIKCDYNEDEVELFEVFILSDNSVVYTDAHPTLDSFELSIPNNSTVKVALRDKNGVKVNQKIPVKVKSSVTKKNLTVVKEELIDALKGKPNGTENVEQLIEKGNFQDAVQVINIVAHEWASVKNGNEKEKEFTANLTTQLVNLLSKVPTENDNLFSSVTGMASFIATMSKDDTPNSKLAKSLSNLCSKLAKQQLYVMNNDFENNFDVIDVQDAANNLLICGEEELDPFYSIFNETVTHIEVTTNYPVQVELSENDIEDYPEYLADDFIEQEANNFLVAGENIMSICRDLGRSLILSITANNDLPVYIERKGISIGVMKAFGINMAGIVFRQHNVSVEISKYLGKFENLIAVQLCTYRNNPLWSTTNTFTIHTNVMELLVSDFEEEDMFTDFGTEPMNISLGVSEKTNVKISGVIDLHNNISKYSEDSFTIIKIKAKSLEAFFIEFYGIGESDHIQMVLADMERPTLSHFSNAHDITKQNNRLLVQADFQDDKFFLMGIVPGEIRSSLANLTFKVYSVSCVEWNYNTSSWKLSCRVHVSSTPETIHCECSHLSTIAGSFRQNDIKEHPKFIEINFTIRKTGSFFIPLIMCIIVALYFFLLVYAIQKRETKEDAVYFLSDVHVNNRFCYLISIKTGGKLDAGTTSDIMIQLFGKDGKSQEHVLNFPDPFQELLQSNQTDLFVLGTSKYLGKLLKIHLWFDCTGSSPNWYCGEVAVCDLQTKVWYHFKVNKWLRVDGKPKLYLEVAASLEEEDISNRSRLKRKLGNIKFGNLTNTIWNPWARIYNPSFGLPKRLSLMLSILLTLMTITMYFYGIPEMLERDSITPSVHYGFNWDTVYIGLFSAAITFIPHFIMMEAFKNSRIQSDDELSEGHKKLPFFITMVIWIILCLIIMAQINFLLIYGYWVIYPVTWQWATSLFFAIIFYVFILENSFQIVLALVGKKDKILLNYEKITNNVEQQRQYLYSHFGEHIFRPILAPLYKVMAYADYMVKYMQFHQKREVIWQMQDLLMIVLFMSFLYIIIMDEKNTTYDVLAHHQTILLLTGQESERSRLSEVNRINDFEEYMERSLIPKIQSYEWYGRYLSKSPGLTTDVCNRYLGVIRIRQHRVEDAQCNVTAAMKFINRTCRTVSYYPQLNFLNFTPAWTEAIPLYHPTRLGYVWGYNITTGQSHFGVSGYYKRGGYIALLGRTKKNSLINFDYLRRFYWMDILSRIIFIEFPFYNVNLNLFNFATVVLEKTPTGYIHKHAFVRSARIVKDTSHATLVSLICSILFMILIGLITLRTIVRIIKTKVWYKRDLWHFADVGIISISVTWMVFFFKRLQLLQAFVKELEEKRSNTFIDYFDMIGVEAWIELLASSLICVITIRIWKLLRFANVFRVVERTLAYSFASLMYCFAYFFICCIGFGLMAYTLFCSTSDLFKDGFATSKTLILMIIGLRGPNSLHLDERDTSLGYAFIVIFYMFSYFFTTILIAILIVNFVRAQQYAFEEQLEYNVKDYTHEGMKNMRRLAKMWVRKFRLKAGGPFNDNKEMVTPKENDVRYMNCVTVDSNRMKAMASVARCVLRKRKKGLLLNKSDHELMMRTVRDLCDKKEGVDEFFFKQDTSHGFKFVDNRRILMIEEIVKQMIEGPEKRAARMTGLDEQESLRSENLAQLEMLNFRLNIMLKAVKDIEVKFYGRNTNNA</sequence>
<keyword evidence="3 10" id="KW-0812">Transmembrane</keyword>
<dbReference type="Proteomes" id="UP001431783">
    <property type="component" value="Unassembled WGS sequence"/>
</dbReference>
<dbReference type="GO" id="GO:0016020">
    <property type="term" value="C:membrane"/>
    <property type="evidence" value="ECO:0007669"/>
    <property type="project" value="UniProtKB-SubCell"/>
</dbReference>
<keyword evidence="13" id="KW-1185">Reference proteome</keyword>
<proteinExistence type="inferred from homology"/>
<feature type="transmembrane region" description="Helical" evidence="10">
    <location>
        <begin position="1255"/>
        <end position="1284"/>
    </location>
</feature>
<feature type="transmembrane region" description="Helical" evidence="10">
    <location>
        <begin position="1215"/>
        <end position="1234"/>
    </location>
</feature>
<keyword evidence="4" id="KW-0732">Signal</keyword>
<feature type="transmembrane region" description="Helical" evidence="10">
    <location>
        <begin position="1381"/>
        <end position="1402"/>
    </location>
</feature>
<dbReference type="InterPro" id="IPR046791">
    <property type="entry name" value="Polycystin_dom"/>
</dbReference>
<dbReference type="PANTHER" id="PTHR10877">
    <property type="entry name" value="POLYCYSTIN FAMILY MEMBER"/>
    <property type="match status" value="1"/>
</dbReference>
<dbReference type="PROSITE" id="PS50095">
    <property type="entry name" value="PLAT"/>
    <property type="match status" value="1"/>
</dbReference>